<evidence type="ECO:0000256" key="2">
    <source>
        <dbReference type="ARBA" id="ARBA00022692"/>
    </source>
</evidence>
<dbReference type="AlphaFoldDB" id="A0A381TL75"/>
<name>A0A381TL75_9ZZZZ</name>
<dbReference type="InterPro" id="IPR010652">
    <property type="entry name" value="DUF1232"/>
</dbReference>
<proteinExistence type="predicted"/>
<keyword evidence="2" id="KW-0812">Transmembrane</keyword>
<protein>
    <recommendedName>
        <fullName evidence="5">DUF1232 domain-containing protein</fullName>
    </recommendedName>
</protein>
<dbReference type="GO" id="GO:0012505">
    <property type="term" value="C:endomembrane system"/>
    <property type="evidence" value="ECO:0007669"/>
    <property type="project" value="UniProtKB-SubCell"/>
</dbReference>
<dbReference type="Pfam" id="PF06803">
    <property type="entry name" value="DUF1232"/>
    <property type="match status" value="1"/>
</dbReference>
<comment type="subcellular location">
    <subcellularLocation>
        <location evidence="1">Endomembrane system</location>
        <topology evidence="1">Multi-pass membrane protein</topology>
    </subcellularLocation>
</comment>
<feature type="domain" description="DUF1232" evidence="5">
    <location>
        <begin position="81"/>
        <end position="111"/>
    </location>
</feature>
<gene>
    <name evidence="6" type="ORF">METZ01_LOCUS69115</name>
</gene>
<evidence type="ECO:0000256" key="4">
    <source>
        <dbReference type="ARBA" id="ARBA00023136"/>
    </source>
</evidence>
<evidence type="ECO:0000256" key="1">
    <source>
        <dbReference type="ARBA" id="ARBA00004127"/>
    </source>
</evidence>
<sequence length="128" mass="14596">MTDPKLFQLTEKDKAKYLDLIDEIDTVHSRAITKLIGRKISGMLDDGKLNSVEIALIDDIAMLMKVLELHPELPNSVVKKILFAMTYFVDDNDEIPDVIPDYGYLDDIKVVEWVMDDIQSQIPPMTKS</sequence>
<reference evidence="6" key="1">
    <citation type="submission" date="2018-05" db="EMBL/GenBank/DDBJ databases">
        <authorList>
            <person name="Lanie J.A."/>
            <person name="Ng W.-L."/>
            <person name="Kazmierczak K.M."/>
            <person name="Andrzejewski T.M."/>
            <person name="Davidsen T.M."/>
            <person name="Wayne K.J."/>
            <person name="Tettelin H."/>
            <person name="Glass J.I."/>
            <person name="Rusch D."/>
            <person name="Podicherti R."/>
            <person name="Tsui H.-C.T."/>
            <person name="Winkler M.E."/>
        </authorList>
    </citation>
    <scope>NUCLEOTIDE SEQUENCE</scope>
</reference>
<evidence type="ECO:0000313" key="6">
    <source>
        <dbReference type="EMBL" id="SVA16261.1"/>
    </source>
</evidence>
<accession>A0A381TL75</accession>
<dbReference type="EMBL" id="UINC01004705">
    <property type="protein sequence ID" value="SVA16261.1"/>
    <property type="molecule type" value="Genomic_DNA"/>
</dbReference>
<evidence type="ECO:0000259" key="5">
    <source>
        <dbReference type="Pfam" id="PF06803"/>
    </source>
</evidence>
<organism evidence="6">
    <name type="scientific">marine metagenome</name>
    <dbReference type="NCBI Taxonomy" id="408172"/>
    <lineage>
        <taxon>unclassified sequences</taxon>
        <taxon>metagenomes</taxon>
        <taxon>ecological metagenomes</taxon>
    </lineage>
</organism>
<evidence type="ECO:0000256" key="3">
    <source>
        <dbReference type="ARBA" id="ARBA00022989"/>
    </source>
</evidence>
<keyword evidence="3" id="KW-1133">Transmembrane helix</keyword>
<keyword evidence="4" id="KW-0472">Membrane</keyword>